<feature type="transmembrane region" description="Helical" evidence="7">
    <location>
        <begin position="514"/>
        <end position="536"/>
    </location>
</feature>
<accession>A0ABP8FLQ1</accession>
<dbReference type="PANTHER" id="PTHR43731">
    <property type="entry name" value="RHOMBOID PROTEASE"/>
    <property type="match status" value="1"/>
</dbReference>
<dbReference type="Gene3D" id="1.20.1540.10">
    <property type="entry name" value="Rhomboid-like"/>
    <property type="match status" value="1"/>
</dbReference>
<organism evidence="9 10">
    <name type="scientific">Nibribacter koreensis</name>
    <dbReference type="NCBI Taxonomy" id="1084519"/>
    <lineage>
        <taxon>Bacteria</taxon>
        <taxon>Pseudomonadati</taxon>
        <taxon>Bacteroidota</taxon>
        <taxon>Cytophagia</taxon>
        <taxon>Cytophagales</taxon>
        <taxon>Hymenobacteraceae</taxon>
        <taxon>Nibribacter</taxon>
    </lineage>
</organism>
<gene>
    <name evidence="9" type="ORF">GCM10023183_22200</name>
</gene>
<evidence type="ECO:0000256" key="2">
    <source>
        <dbReference type="ARBA" id="ARBA00009045"/>
    </source>
</evidence>
<evidence type="ECO:0000256" key="5">
    <source>
        <dbReference type="ARBA" id="ARBA00022989"/>
    </source>
</evidence>
<feature type="transmembrane region" description="Helical" evidence="7">
    <location>
        <begin position="12"/>
        <end position="37"/>
    </location>
</feature>
<name>A0ABP8FLQ1_9BACT</name>
<dbReference type="InterPro" id="IPR022764">
    <property type="entry name" value="Peptidase_S54_rhomboid_dom"/>
</dbReference>
<feature type="transmembrane region" description="Helical" evidence="7">
    <location>
        <begin position="491"/>
        <end position="508"/>
    </location>
</feature>
<dbReference type="PANTHER" id="PTHR43731:SF14">
    <property type="entry name" value="PRESENILIN-ASSOCIATED RHOMBOID-LIKE PROTEIN, MITOCHONDRIAL"/>
    <property type="match status" value="1"/>
</dbReference>
<feature type="transmembrane region" description="Helical" evidence="7">
    <location>
        <begin position="49"/>
        <end position="67"/>
    </location>
</feature>
<dbReference type="EMBL" id="BAABGX010000002">
    <property type="protein sequence ID" value="GAA4306760.1"/>
    <property type="molecule type" value="Genomic_DNA"/>
</dbReference>
<feature type="transmembrane region" description="Helical" evidence="7">
    <location>
        <begin position="457"/>
        <end position="479"/>
    </location>
</feature>
<feature type="transmembrane region" description="Helical" evidence="7">
    <location>
        <begin position="543"/>
        <end position="561"/>
    </location>
</feature>
<protein>
    <recommendedName>
        <fullName evidence="8">Peptidase S54 rhomboid domain-containing protein</fullName>
    </recommendedName>
</protein>
<dbReference type="Proteomes" id="UP001501844">
    <property type="component" value="Unassembled WGS sequence"/>
</dbReference>
<evidence type="ECO:0000256" key="6">
    <source>
        <dbReference type="ARBA" id="ARBA00023136"/>
    </source>
</evidence>
<dbReference type="Pfam" id="PF01694">
    <property type="entry name" value="Rhomboid"/>
    <property type="match status" value="1"/>
</dbReference>
<keyword evidence="6 7" id="KW-0472">Membrane</keyword>
<keyword evidence="4" id="KW-0378">Hydrolase</keyword>
<dbReference type="InterPro" id="IPR035952">
    <property type="entry name" value="Rhomboid-like_sf"/>
</dbReference>
<evidence type="ECO:0000256" key="1">
    <source>
        <dbReference type="ARBA" id="ARBA00004141"/>
    </source>
</evidence>
<evidence type="ECO:0000256" key="7">
    <source>
        <dbReference type="SAM" id="Phobius"/>
    </source>
</evidence>
<feature type="transmembrane region" description="Helical" evidence="7">
    <location>
        <begin position="391"/>
        <end position="423"/>
    </location>
</feature>
<evidence type="ECO:0000259" key="8">
    <source>
        <dbReference type="Pfam" id="PF01694"/>
    </source>
</evidence>
<dbReference type="InterPro" id="IPR037066">
    <property type="entry name" value="Plug_dom_sf"/>
</dbReference>
<feature type="transmembrane region" description="Helical" evidence="7">
    <location>
        <begin position="567"/>
        <end position="586"/>
    </location>
</feature>
<feature type="domain" description="Peptidase S54 rhomboid" evidence="8">
    <location>
        <begin position="448"/>
        <end position="582"/>
    </location>
</feature>
<comment type="similarity">
    <text evidence="2">Belongs to the peptidase S54 family.</text>
</comment>
<dbReference type="SUPFAM" id="SSF144091">
    <property type="entry name" value="Rhomboid-like"/>
    <property type="match status" value="1"/>
</dbReference>
<proteinExistence type="inferred from homology"/>
<feature type="transmembrane region" description="Helical" evidence="7">
    <location>
        <begin position="87"/>
        <end position="107"/>
    </location>
</feature>
<dbReference type="Gene3D" id="2.170.130.10">
    <property type="entry name" value="TonB-dependent receptor, plug domain"/>
    <property type="match status" value="1"/>
</dbReference>
<dbReference type="InterPro" id="IPR050925">
    <property type="entry name" value="Rhomboid_protease_S54"/>
</dbReference>
<keyword evidence="10" id="KW-1185">Reference proteome</keyword>
<evidence type="ECO:0000256" key="4">
    <source>
        <dbReference type="ARBA" id="ARBA00022801"/>
    </source>
</evidence>
<evidence type="ECO:0000256" key="3">
    <source>
        <dbReference type="ARBA" id="ARBA00022692"/>
    </source>
</evidence>
<keyword evidence="3 7" id="KW-0812">Transmembrane</keyword>
<evidence type="ECO:0000313" key="9">
    <source>
        <dbReference type="EMBL" id="GAA4306760.1"/>
    </source>
</evidence>
<comment type="subcellular location">
    <subcellularLocation>
        <location evidence="1">Membrane</location>
        <topology evidence="1">Multi-pass membrane protein</topology>
    </subcellularLocation>
</comment>
<sequence length="608" mass="67688">MASISTAFRVKITQIFLPFLLLSVGLLVLYTSFNWLVFIKLELIQANGFITNFVLPACLSGLAVIFWYRHRIKLLHLKRKSGDLPTLYVLVAILAMTVPTVIAQEYLVTATGKLTQLDSITQIGKLPATKYYTLKEYYIDKKSAGIFQETTTSGKRDRNLVFTYYITCPIRVARKTDIDSASLSANPLDPLYVLDGEIIPAPIQEAASAQTYSVGGLTQDEIASITVLKDTAAQRLYGDRGRNGVVLISSTPRGWLALEYSKTISNSLSPEEKDQAFEEFAQESKANFEQRDLAQFEFMERMTPAHSDLEAFQISIQKSPGFQHTGLGPLLIPHQVPFAQRNGQKLPWIFYSLAIGAGVWLLMISIVRLSNIKRRKKRTRGLWSRRLLKRALAGLLPADGFLITPIIMYLNVLVFAVLVMAGLGFMYFNAGDLHTVGGNFRPSVLQEGEYWRLMTNVFLHGGIMHLLMNMFALLCIGVILEPLLGRAKYTLVYLICGVTASLASIWWYEATVSVGASGAIFGLYGFYVALLTTNLFPPEVRKSFLKSVMIFIGFNLALGLVGGVDNAAHVGGLLTGFILGYGYYFLNRDTLLQEEEEMEITAEEQVHA</sequence>
<reference evidence="10" key="1">
    <citation type="journal article" date="2019" name="Int. J. Syst. Evol. Microbiol.">
        <title>The Global Catalogue of Microorganisms (GCM) 10K type strain sequencing project: providing services to taxonomists for standard genome sequencing and annotation.</title>
        <authorList>
            <consortium name="The Broad Institute Genomics Platform"/>
            <consortium name="The Broad Institute Genome Sequencing Center for Infectious Disease"/>
            <person name="Wu L."/>
            <person name="Ma J."/>
        </authorList>
    </citation>
    <scope>NUCLEOTIDE SEQUENCE [LARGE SCALE GENOMIC DNA]</scope>
    <source>
        <strain evidence="10">JCM 17917</strain>
    </source>
</reference>
<dbReference type="RefSeq" id="WP_345165895.1">
    <property type="nucleotide sequence ID" value="NZ_BAABGX010000002.1"/>
</dbReference>
<keyword evidence="5 7" id="KW-1133">Transmembrane helix</keyword>
<feature type="transmembrane region" description="Helical" evidence="7">
    <location>
        <begin position="348"/>
        <end position="370"/>
    </location>
</feature>
<comment type="caution">
    <text evidence="9">The sequence shown here is derived from an EMBL/GenBank/DDBJ whole genome shotgun (WGS) entry which is preliminary data.</text>
</comment>
<evidence type="ECO:0000313" key="10">
    <source>
        <dbReference type="Proteomes" id="UP001501844"/>
    </source>
</evidence>